<comment type="subcellular location">
    <subcellularLocation>
        <location evidence="1">Nucleus</location>
    </subcellularLocation>
</comment>
<dbReference type="SUPFAM" id="SSF52949">
    <property type="entry name" value="Macro domain-like"/>
    <property type="match status" value="1"/>
</dbReference>
<feature type="domain" description="C3H1-type" evidence="8">
    <location>
        <begin position="68"/>
        <end position="96"/>
    </location>
</feature>
<dbReference type="EMBL" id="CAJNOR010005074">
    <property type="protein sequence ID" value="CAF1543799.1"/>
    <property type="molecule type" value="Genomic_DNA"/>
</dbReference>
<protein>
    <recommendedName>
        <fullName evidence="13">Poly [ADP-ribose] polymerase</fullName>
    </recommendedName>
</protein>
<evidence type="ECO:0000313" key="12">
    <source>
        <dbReference type="Proteomes" id="UP000663828"/>
    </source>
</evidence>
<dbReference type="GO" id="GO:0003950">
    <property type="term" value="F:NAD+ poly-ADP-ribosyltransferase activity"/>
    <property type="evidence" value="ECO:0007669"/>
    <property type="project" value="InterPro"/>
</dbReference>
<evidence type="ECO:0000256" key="6">
    <source>
        <dbReference type="PROSITE-ProRule" id="PRU00723"/>
    </source>
</evidence>
<keyword evidence="12" id="KW-1185">Reference proteome</keyword>
<dbReference type="Proteomes" id="UP000663828">
    <property type="component" value="Unassembled WGS sequence"/>
</dbReference>
<dbReference type="PROSITE" id="PS51154">
    <property type="entry name" value="MACRO"/>
    <property type="match status" value="1"/>
</dbReference>
<evidence type="ECO:0000256" key="2">
    <source>
        <dbReference type="ARBA" id="ARBA00022676"/>
    </source>
</evidence>
<feature type="zinc finger region" description="C3H1-type" evidence="6">
    <location>
        <begin position="68"/>
        <end position="96"/>
    </location>
</feature>
<dbReference type="InterPro" id="IPR004170">
    <property type="entry name" value="WWE_dom"/>
</dbReference>
<dbReference type="SUPFAM" id="SSF56399">
    <property type="entry name" value="ADP-ribosylation"/>
    <property type="match status" value="1"/>
</dbReference>
<dbReference type="Pfam" id="PF00644">
    <property type="entry name" value="PARP"/>
    <property type="match status" value="1"/>
</dbReference>
<dbReference type="InterPro" id="IPR043472">
    <property type="entry name" value="Macro_dom-like"/>
</dbReference>
<dbReference type="PROSITE" id="PS50103">
    <property type="entry name" value="ZF_C3H1"/>
    <property type="match status" value="1"/>
</dbReference>
<reference evidence="11" key="1">
    <citation type="submission" date="2021-02" db="EMBL/GenBank/DDBJ databases">
        <authorList>
            <person name="Nowell W R."/>
        </authorList>
    </citation>
    <scope>NUCLEOTIDE SEQUENCE</scope>
</reference>
<dbReference type="SMART" id="SM00506">
    <property type="entry name" value="A1pp"/>
    <property type="match status" value="1"/>
</dbReference>
<evidence type="ECO:0008006" key="13">
    <source>
        <dbReference type="Google" id="ProtNLM"/>
    </source>
</evidence>
<name>A0A815W654_ADIRI</name>
<dbReference type="Gene3D" id="3.30.720.50">
    <property type="match status" value="1"/>
</dbReference>
<organism evidence="11 12">
    <name type="scientific">Adineta ricciae</name>
    <name type="common">Rotifer</name>
    <dbReference type="NCBI Taxonomy" id="249248"/>
    <lineage>
        <taxon>Eukaryota</taxon>
        <taxon>Metazoa</taxon>
        <taxon>Spiralia</taxon>
        <taxon>Gnathifera</taxon>
        <taxon>Rotifera</taxon>
        <taxon>Eurotatoria</taxon>
        <taxon>Bdelloidea</taxon>
        <taxon>Adinetida</taxon>
        <taxon>Adinetidae</taxon>
        <taxon>Adineta</taxon>
    </lineage>
</organism>
<feature type="domain" description="Macro" evidence="10">
    <location>
        <begin position="818"/>
        <end position="991"/>
    </location>
</feature>
<dbReference type="GO" id="GO:0005737">
    <property type="term" value="C:cytoplasm"/>
    <property type="evidence" value="ECO:0007669"/>
    <property type="project" value="TreeGrafter"/>
</dbReference>
<feature type="region of interest" description="Disordered" evidence="7">
    <location>
        <begin position="749"/>
        <end position="783"/>
    </location>
</feature>
<proteinExistence type="predicted"/>
<keyword evidence="6" id="KW-0479">Metal-binding</keyword>
<gene>
    <name evidence="11" type="ORF">XAT740_LOCUS42375</name>
</gene>
<dbReference type="InterPro" id="IPR012317">
    <property type="entry name" value="Poly(ADP-ribose)pol_cat_dom"/>
</dbReference>
<keyword evidence="6" id="KW-0862">Zinc</keyword>
<dbReference type="GO" id="GO:0010629">
    <property type="term" value="P:negative regulation of gene expression"/>
    <property type="evidence" value="ECO:0007669"/>
    <property type="project" value="TreeGrafter"/>
</dbReference>
<dbReference type="Gene3D" id="3.40.220.10">
    <property type="entry name" value="Leucine Aminopeptidase, subunit E, domain 1"/>
    <property type="match status" value="1"/>
</dbReference>
<comment type="caution">
    <text evidence="11">The sequence shown here is derived from an EMBL/GenBank/DDBJ whole genome shotgun (WGS) entry which is preliminary data.</text>
</comment>
<dbReference type="GO" id="GO:0005634">
    <property type="term" value="C:nucleus"/>
    <property type="evidence" value="ECO:0007669"/>
    <property type="project" value="UniProtKB-SubCell"/>
</dbReference>
<dbReference type="Gene3D" id="3.90.228.10">
    <property type="match status" value="1"/>
</dbReference>
<keyword evidence="3" id="KW-0808">Transferase</keyword>
<dbReference type="PANTHER" id="PTHR14453">
    <property type="entry name" value="PARP/ZINC FINGER CCCH TYPE DOMAIN CONTAINING PROTEIN"/>
    <property type="match status" value="1"/>
</dbReference>
<keyword evidence="4" id="KW-0520">NAD</keyword>
<feature type="compositionally biased region" description="Basic residues" evidence="7">
    <location>
        <begin position="179"/>
        <end position="188"/>
    </location>
</feature>
<evidence type="ECO:0000256" key="7">
    <source>
        <dbReference type="SAM" id="MobiDB-lite"/>
    </source>
</evidence>
<evidence type="ECO:0000313" key="11">
    <source>
        <dbReference type="EMBL" id="CAF1543799.1"/>
    </source>
</evidence>
<dbReference type="InterPro" id="IPR052056">
    <property type="entry name" value="Mono-ARTD/PARP"/>
</dbReference>
<evidence type="ECO:0000256" key="4">
    <source>
        <dbReference type="ARBA" id="ARBA00023027"/>
    </source>
</evidence>
<sequence length="1367" mass="155238">MAINYLNEIISVFLDRNVAHLRGNELSNAIKVKDNTCSPEKICRITNASPSLFQLKYHQNGTFLVYVAPTVDICEDFFHGKCSFTNPSCNRLHLCRYFGHCSKKGCRFPHDFTRGSNRRVVERLHCANIDPPLLVRLIKFYKRISAVPTNESTAPDQVVSLMERANVQEASGHAFSTQSKRRPRRRRPQNPITQTDNATSKGLLERSRSNSVIERSSDGFDARTRRRSRSRSLVDTDNSIPYVMDTWTVNRSSSKVLTSSNASNNMSKVTINLRWTWTIIVNHRIFGAEYRNHIKSELGCNSTVQEAIVEMFYDQNLKKWTVADATNHLNKTTSQFMRKFDIRSVVLQQRVAQLNILRTYSSFVAFHCSKEPNYVLAMKKSKASAIMNDLFPNHSTENRVLSTVSNGWDSVRPVTEERRSSLRLSLTPTTRAPGSPRSTVKDENVTERRILPITNASQRALFADKSFENCLHIYLSKLYNVEIDFECIMNGNFAVKVVGQWNSIDRVFKELAVLTSLCHTKTFDTVSDRDWAKINGIIDLLQHQCRLHYIICVCQQPLPSAVIIHYVDSKNHELGADGQHLERICRSLLVSAKCSTATCTNEWAALKTAILRHNEYGKRICLLDEQQTITLYGEADLVKSYRQQFELLSKQKEQKDHVPLAVPRSTTPGSYQPKPPAPVQLPVVSPTREQNIPITPKDIQSTSIAFDIDEVGFEHLVSQDWNRVVAVVESKCSIAKEVIRTQIQIQLPKAKEEQMDNSTSGCSVSEEIPSTENPTTSSTSSKQSWISKIFRRNASNTQLSPNTQQNISPASMKSAVSANADISITVSNSKIAVCVGDLTEQATDIIVACSSSRYLCDAITAKAGFEVQATYREKSAQNELNFETRGGHLPCKQIVFRSWKPSTNDPQVLQQSIEQFITSVVTYASQNNFTTIAFPSIGCGQLGYNPKLIAEHMIGEAYKSLRILTQSRLLVSFVLLPEASTVYDAFVDQMNTIQNKIHIPNTIPFDKQTIRIKLTGPTAHDLSECQNKIKQLAQSYSFKLHLSDKDDVGDWSQDTIRKYYEYCLQKRVIPTLDIQRATLDLVGPRDAVMEADKYFLQLTNEMLRTTRIKVISRGAVWSVEIQSGKWEHYSYKINEQIENAHSASRTFIDFKNEKDERCRIDFSTMEEKYQTRTRKICRKRIDSTLPNNWDLSSGNLKRVTLSSLSKEFKDVLAKFDETMKGNYRAIVKIERIQNERWYKQYAAHRDEFTQRYAQPDERLLFHGCNKVSADKIINECFNRAFAGVNGVAYGCGVYFHEHAKYSSSYTSPDATDERTMFLARVLIGKTCPGVSSMKVPPQGFDTTTDGQHIFVVYHDAGAYGEHLITYR</sequence>
<evidence type="ECO:0000259" key="9">
    <source>
        <dbReference type="PROSITE" id="PS51059"/>
    </source>
</evidence>
<dbReference type="InterPro" id="IPR000571">
    <property type="entry name" value="Znf_CCCH"/>
</dbReference>
<dbReference type="GO" id="GO:0008270">
    <property type="term" value="F:zinc ion binding"/>
    <property type="evidence" value="ECO:0007669"/>
    <property type="project" value="UniProtKB-KW"/>
</dbReference>
<dbReference type="PROSITE" id="PS51059">
    <property type="entry name" value="PARP_CATALYTIC"/>
    <property type="match status" value="1"/>
</dbReference>
<keyword evidence="5" id="KW-0539">Nucleus</keyword>
<evidence type="ECO:0000256" key="1">
    <source>
        <dbReference type="ARBA" id="ARBA00004123"/>
    </source>
</evidence>
<dbReference type="InterPro" id="IPR002589">
    <property type="entry name" value="Macro_dom"/>
</dbReference>
<dbReference type="InterPro" id="IPR037197">
    <property type="entry name" value="WWE_dom_sf"/>
</dbReference>
<evidence type="ECO:0000256" key="5">
    <source>
        <dbReference type="ARBA" id="ARBA00023242"/>
    </source>
</evidence>
<keyword evidence="2" id="KW-0328">Glycosyltransferase</keyword>
<evidence type="ECO:0000259" key="10">
    <source>
        <dbReference type="PROSITE" id="PS51154"/>
    </source>
</evidence>
<dbReference type="GO" id="GO:0003714">
    <property type="term" value="F:transcription corepressor activity"/>
    <property type="evidence" value="ECO:0007669"/>
    <property type="project" value="TreeGrafter"/>
</dbReference>
<dbReference type="SUPFAM" id="SSF117839">
    <property type="entry name" value="WWE domain"/>
    <property type="match status" value="1"/>
</dbReference>
<feature type="compositionally biased region" description="Polar residues" evidence="7">
    <location>
        <begin position="190"/>
        <end position="200"/>
    </location>
</feature>
<dbReference type="PANTHER" id="PTHR14453:SF67">
    <property type="entry name" value="POLY [ADP-RIBOSE] POLYMERASE"/>
    <property type="match status" value="1"/>
</dbReference>
<feature type="domain" description="PARP catalytic" evidence="9">
    <location>
        <begin position="1183"/>
        <end position="1367"/>
    </location>
</feature>
<dbReference type="Pfam" id="PF01661">
    <property type="entry name" value="Macro"/>
    <property type="match status" value="1"/>
</dbReference>
<feature type="compositionally biased region" description="Low complexity" evidence="7">
    <location>
        <begin position="765"/>
        <end position="781"/>
    </location>
</feature>
<evidence type="ECO:0000259" key="8">
    <source>
        <dbReference type="PROSITE" id="PS50103"/>
    </source>
</evidence>
<keyword evidence="6" id="KW-0863">Zinc-finger</keyword>
<dbReference type="Pfam" id="PF02825">
    <property type="entry name" value="WWE"/>
    <property type="match status" value="1"/>
</dbReference>
<accession>A0A815W654</accession>
<feature type="region of interest" description="Disordered" evidence="7">
    <location>
        <begin position="169"/>
        <end position="233"/>
    </location>
</feature>
<evidence type="ECO:0000256" key="3">
    <source>
        <dbReference type="ARBA" id="ARBA00022679"/>
    </source>
</evidence>